<evidence type="ECO:0000313" key="2">
    <source>
        <dbReference type="Proteomes" id="UP000244722"/>
    </source>
</evidence>
<sequence>MRALFPIYSLALSASLFADYRIPGIRVLEGGRSAHNLFCTIFTFSLRLDDDGNPPIAQSAWFRVGCRIYCRGTKITAVQRSMATRPSSSPHTTYTT</sequence>
<accession>A0A2T6ZWT9</accession>
<proteinExistence type="predicted"/>
<comment type="caution">
    <text evidence="1">The sequence shown here is derived from an EMBL/GenBank/DDBJ whole genome shotgun (WGS) entry which is preliminary data.</text>
</comment>
<dbReference type="EMBL" id="NESQ01000077">
    <property type="protein sequence ID" value="PUU79961.1"/>
    <property type="molecule type" value="Genomic_DNA"/>
</dbReference>
<dbReference type="AlphaFoldDB" id="A0A2T6ZWT9"/>
<protein>
    <submittedName>
        <fullName evidence="1">Uncharacterized protein</fullName>
    </submittedName>
</protein>
<name>A0A2T6ZWT9_TUBBO</name>
<evidence type="ECO:0000313" key="1">
    <source>
        <dbReference type="EMBL" id="PUU79961.1"/>
    </source>
</evidence>
<gene>
    <name evidence="1" type="ORF">B9Z19DRAFT_773569</name>
</gene>
<reference evidence="1 2" key="1">
    <citation type="submission" date="2017-04" db="EMBL/GenBank/DDBJ databases">
        <title>Draft genome sequence of Tuber borchii Vittad., a whitish edible truffle.</title>
        <authorList>
            <consortium name="DOE Joint Genome Institute"/>
            <person name="Murat C."/>
            <person name="Kuo A."/>
            <person name="Barry K.W."/>
            <person name="Clum A."/>
            <person name="Dockter R.B."/>
            <person name="Fauchery L."/>
            <person name="Iotti M."/>
            <person name="Kohler A."/>
            <person name="Labutti K."/>
            <person name="Lindquist E.A."/>
            <person name="Lipzen A."/>
            <person name="Ohm R.A."/>
            <person name="Wang M."/>
            <person name="Grigoriev I.V."/>
            <person name="Zambonelli A."/>
            <person name="Martin F.M."/>
        </authorList>
    </citation>
    <scope>NUCLEOTIDE SEQUENCE [LARGE SCALE GENOMIC DNA]</scope>
    <source>
        <strain evidence="1 2">Tbo3840</strain>
    </source>
</reference>
<organism evidence="1 2">
    <name type="scientific">Tuber borchii</name>
    <name type="common">White truffle</name>
    <dbReference type="NCBI Taxonomy" id="42251"/>
    <lineage>
        <taxon>Eukaryota</taxon>
        <taxon>Fungi</taxon>
        <taxon>Dikarya</taxon>
        <taxon>Ascomycota</taxon>
        <taxon>Pezizomycotina</taxon>
        <taxon>Pezizomycetes</taxon>
        <taxon>Pezizales</taxon>
        <taxon>Tuberaceae</taxon>
        <taxon>Tuber</taxon>
    </lineage>
</organism>
<dbReference type="Proteomes" id="UP000244722">
    <property type="component" value="Unassembled WGS sequence"/>
</dbReference>
<keyword evidence="2" id="KW-1185">Reference proteome</keyword>